<dbReference type="KEGG" id="whr:OG579_08870"/>
<keyword evidence="2" id="KW-1185">Reference proteome</keyword>
<accession>A0AAU4K7E5</accession>
<dbReference type="RefSeq" id="WP_328858837.1">
    <property type="nucleotide sequence ID" value="NZ_CP108021.1"/>
</dbReference>
<name>A0AAU4K7E5_9NOCA</name>
<reference evidence="1 2" key="1">
    <citation type="submission" date="2022-10" db="EMBL/GenBank/DDBJ databases">
        <title>The complete genomes of actinobacterial strains from the NBC collection.</title>
        <authorList>
            <person name="Joergensen T.S."/>
            <person name="Alvarez Arevalo M."/>
            <person name="Sterndorff E.B."/>
            <person name="Faurdal D."/>
            <person name="Vuksanovic O."/>
            <person name="Mourched A.-S."/>
            <person name="Charusanti P."/>
            <person name="Shaw S."/>
            <person name="Blin K."/>
            <person name="Weber T."/>
        </authorList>
    </citation>
    <scope>NUCLEOTIDE SEQUENCE [LARGE SCALE GENOMIC DNA]</scope>
    <source>
        <strain evidence="1 2">NBC_00319</strain>
    </source>
</reference>
<organism evidence="1 2">
    <name type="scientific">Williamsia herbipolensis</name>
    <dbReference type="NCBI Taxonomy" id="1603258"/>
    <lineage>
        <taxon>Bacteria</taxon>
        <taxon>Bacillati</taxon>
        <taxon>Actinomycetota</taxon>
        <taxon>Actinomycetes</taxon>
        <taxon>Mycobacteriales</taxon>
        <taxon>Nocardiaceae</taxon>
        <taxon>Williamsia</taxon>
    </lineage>
</organism>
<evidence type="ECO:0000313" key="2">
    <source>
        <dbReference type="Proteomes" id="UP001432128"/>
    </source>
</evidence>
<proteinExistence type="predicted"/>
<dbReference type="EMBL" id="CP108021">
    <property type="protein sequence ID" value="WUM21859.1"/>
    <property type="molecule type" value="Genomic_DNA"/>
</dbReference>
<evidence type="ECO:0008006" key="3">
    <source>
        <dbReference type="Google" id="ProtNLM"/>
    </source>
</evidence>
<dbReference type="Proteomes" id="UP001432128">
    <property type="component" value="Chromosome"/>
</dbReference>
<evidence type="ECO:0000313" key="1">
    <source>
        <dbReference type="EMBL" id="WUM21859.1"/>
    </source>
</evidence>
<protein>
    <recommendedName>
        <fullName evidence="3">Transcriptional regulator, AbiEi antitoxin, Type IV TA system</fullName>
    </recommendedName>
</protein>
<dbReference type="AlphaFoldDB" id="A0AAU4K7E5"/>
<gene>
    <name evidence="1" type="ORF">OG579_08870</name>
</gene>
<sequence length="300" mass="33091">MATFPVDDNGLVHRDSVLRVGLADKHLAAAVREGRLTRLRAGTYLLTTPSSPEHRHRLRVVASTQPDTVVSHHSAAVLHGFAMLRPAFERVHTTSGSSAGGRISRTRHMHAGPLDDVDVVGHDGLLVTSAARTAVDVACHGDFDQALVVFDSALRGGVEAVDLAAELDGRRRRGIGVARRALAVADGSSASVGESWSRAQMITAGLPIPVLQRERRLSGRRIITDFDWDDRLVGEFDGQIKYGRLLAPGQRIEDVIADEKAREDLLRWSDRMVVRWVWAQLVRREVVGLIRPWLDRLERV</sequence>